<sequence>MLSLEHPWTIKNRDFYIFVNLNGNPELNSFLQNQAVASEIKYKLLVTFAGNKMILKTLCFYCANGHPSEIAIRSRNIFPDLTKNLHGKPTGVSIHYPNPSTHMYLKGNDYVPDGTGGGYLRPAITTS</sequence>
<dbReference type="EMBL" id="CAJVCH010534432">
    <property type="protein sequence ID" value="CAG7824910.1"/>
    <property type="molecule type" value="Genomic_DNA"/>
</dbReference>
<organism evidence="1 2">
    <name type="scientific">Allacma fusca</name>
    <dbReference type="NCBI Taxonomy" id="39272"/>
    <lineage>
        <taxon>Eukaryota</taxon>
        <taxon>Metazoa</taxon>
        <taxon>Ecdysozoa</taxon>
        <taxon>Arthropoda</taxon>
        <taxon>Hexapoda</taxon>
        <taxon>Collembola</taxon>
        <taxon>Symphypleona</taxon>
        <taxon>Sminthuridae</taxon>
        <taxon>Allacma</taxon>
    </lineage>
</organism>
<gene>
    <name evidence="1" type="ORF">AFUS01_LOCUS35043</name>
</gene>
<evidence type="ECO:0000313" key="1">
    <source>
        <dbReference type="EMBL" id="CAG7824910.1"/>
    </source>
</evidence>
<dbReference type="Proteomes" id="UP000708208">
    <property type="component" value="Unassembled WGS sequence"/>
</dbReference>
<proteinExistence type="predicted"/>
<evidence type="ECO:0000313" key="2">
    <source>
        <dbReference type="Proteomes" id="UP000708208"/>
    </source>
</evidence>
<feature type="non-terminal residue" evidence="1">
    <location>
        <position position="127"/>
    </location>
</feature>
<dbReference type="AlphaFoldDB" id="A0A8J2PWX1"/>
<keyword evidence="2" id="KW-1185">Reference proteome</keyword>
<protein>
    <submittedName>
        <fullName evidence="1">Uncharacterized protein</fullName>
    </submittedName>
</protein>
<reference evidence="1" key="1">
    <citation type="submission" date="2021-06" db="EMBL/GenBank/DDBJ databases">
        <authorList>
            <person name="Hodson N. C."/>
            <person name="Mongue J. A."/>
            <person name="Jaron S. K."/>
        </authorList>
    </citation>
    <scope>NUCLEOTIDE SEQUENCE</scope>
</reference>
<name>A0A8J2PWX1_9HEXA</name>
<accession>A0A8J2PWX1</accession>
<comment type="caution">
    <text evidence="1">The sequence shown here is derived from an EMBL/GenBank/DDBJ whole genome shotgun (WGS) entry which is preliminary data.</text>
</comment>